<proteinExistence type="predicted"/>
<accession>A0A9R1XK92</accession>
<protein>
    <submittedName>
        <fullName evidence="1">Uncharacterized protein</fullName>
    </submittedName>
</protein>
<name>A0A9R1XK92_LACSA</name>
<sequence length="127" mass="14857">MEHITPIKEIDSINDDFTIKTQKSKFDANDTYLIEMILMNEERYLKEDSSIYVKKPNVAQNTSKFKFADPERKLAFYHDTTVKDCENFFGSAHGFDFVDFNRIVSNNILESKCNIHVLKSCIVNYKN</sequence>
<dbReference type="EMBL" id="NBSK02000004">
    <property type="protein sequence ID" value="KAJ0212884.1"/>
    <property type="molecule type" value="Genomic_DNA"/>
</dbReference>
<evidence type="ECO:0000313" key="1">
    <source>
        <dbReference type="EMBL" id="KAJ0212884.1"/>
    </source>
</evidence>
<keyword evidence="2" id="KW-1185">Reference proteome</keyword>
<dbReference type="AlphaFoldDB" id="A0A9R1XK92"/>
<dbReference type="Proteomes" id="UP000235145">
    <property type="component" value="Unassembled WGS sequence"/>
</dbReference>
<comment type="caution">
    <text evidence="1">The sequence shown here is derived from an EMBL/GenBank/DDBJ whole genome shotgun (WGS) entry which is preliminary data.</text>
</comment>
<evidence type="ECO:0000313" key="2">
    <source>
        <dbReference type="Proteomes" id="UP000235145"/>
    </source>
</evidence>
<reference evidence="1 2" key="1">
    <citation type="journal article" date="2017" name="Nat. Commun.">
        <title>Genome assembly with in vitro proximity ligation data and whole-genome triplication in lettuce.</title>
        <authorList>
            <person name="Reyes-Chin-Wo S."/>
            <person name="Wang Z."/>
            <person name="Yang X."/>
            <person name="Kozik A."/>
            <person name="Arikit S."/>
            <person name="Song C."/>
            <person name="Xia L."/>
            <person name="Froenicke L."/>
            <person name="Lavelle D.O."/>
            <person name="Truco M.J."/>
            <person name="Xia R."/>
            <person name="Zhu S."/>
            <person name="Xu C."/>
            <person name="Xu H."/>
            <person name="Xu X."/>
            <person name="Cox K."/>
            <person name="Korf I."/>
            <person name="Meyers B.C."/>
            <person name="Michelmore R.W."/>
        </authorList>
    </citation>
    <scope>NUCLEOTIDE SEQUENCE [LARGE SCALE GENOMIC DNA]</scope>
    <source>
        <strain evidence="2">cv. Salinas</strain>
        <tissue evidence="1">Seedlings</tissue>
    </source>
</reference>
<gene>
    <name evidence="1" type="ORF">LSAT_V11C400180570</name>
</gene>
<organism evidence="1 2">
    <name type="scientific">Lactuca sativa</name>
    <name type="common">Garden lettuce</name>
    <dbReference type="NCBI Taxonomy" id="4236"/>
    <lineage>
        <taxon>Eukaryota</taxon>
        <taxon>Viridiplantae</taxon>
        <taxon>Streptophyta</taxon>
        <taxon>Embryophyta</taxon>
        <taxon>Tracheophyta</taxon>
        <taxon>Spermatophyta</taxon>
        <taxon>Magnoliopsida</taxon>
        <taxon>eudicotyledons</taxon>
        <taxon>Gunneridae</taxon>
        <taxon>Pentapetalae</taxon>
        <taxon>asterids</taxon>
        <taxon>campanulids</taxon>
        <taxon>Asterales</taxon>
        <taxon>Asteraceae</taxon>
        <taxon>Cichorioideae</taxon>
        <taxon>Cichorieae</taxon>
        <taxon>Lactucinae</taxon>
        <taxon>Lactuca</taxon>
    </lineage>
</organism>